<dbReference type="EMBL" id="JBAMMX010000018">
    <property type="protein sequence ID" value="KAK6922584.1"/>
    <property type="molecule type" value="Genomic_DNA"/>
</dbReference>
<proteinExistence type="predicted"/>
<dbReference type="PANTHER" id="PTHR13539:SF3">
    <property type="entry name" value="CALMODULIN-LYSINE N-METHYLTRANSFERASE"/>
    <property type="match status" value="1"/>
</dbReference>
<dbReference type="Gene3D" id="3.40.50.150">
    <property type="entry name" value="Vaccinia Virus protein VP39"/>
    <property type="match status" value="1"/>
</dbReference>
<keyword evidence="10" id="KW-1185">Reference proteome</keyword>
<evidence type="ECO:0000313" key="9">
    <source>
        <dbReference type="EMBL" id="KAK6922584.1"/>
    </source>
</evidence>
<evidence type="ECO:0000256" key="5">
    <source>
        <dbReference type="ARBA" id="ARBA00022490"/>
    </source>
</evidence>
<dbReference type="SUPFAM" id="SSF53335">
    <property type="entry name" value="S-adenosyl-L-methionine-dependent methyltransferases"/>
    <property type="match status" value="1"/>
</dbReference>
<organism evidence="9 10">
    <name type="scientific">Dillenia turbinata</name>
    <dbReference type="NCBI Taxonomy" id="194707"/>
    <lineage>
        <taxon>Eukaryota</taxon>
        <taxon>Viridiplantae</taxon>
        <taxon>Streptophyta</taxon>
        <taxon>Embryophyta</taxon>
        <taxon>Tracheophyta</taxon>
        <taxon>Spermatophyta</taxon>
        <taxon>Magnoliopsida</taxon>
        <taxon>eudicotyledons</taxon>
        <taxon>Gunneridae</taxon>
        <taxon>Pentapetalae</taxon>
        <taxon>Dilleniales</taxon>
        <taxon>Dilleniaceae</taxon>
        <taxon>Dillenia</taxon>
    </lineage>
</organism>
<dbReference type="GO" id="GO:0032259">
    <property type="term" value="P:methylation"/>
    <property type="evidence" value="ECO:0007669"/>
    <property type="project" value="UniProtKB-KW"/>
</dbReference>
<evidence type="ECO:0000256" key="8">
    <source>
        <dbReference type="ARBA" id="ARBA00023242"/>
    </source>
</evidence>
<evidence type="ECO:0000256" key="6">
    <source>
        <dbReference type="ARBA" id="ARBA00022603"/>
    </source>
</evidence>
<comment type="subcellular location">
    <subcellularLocation>
        <location evidence="2">Cytoplasm</location>
    </subcellularLocation>
    <subcellularLocation>
        <location evidence="1">Nucleus</location>
    </subcellularLocation>
</comment>
<dbReference type="Proteomes" id="UP001370490">
    <property type="component" value="Unassembled WGS sequence"/>
</dbReference>
<dbReference type="GO" id="GO:0005737">
    <property type="term" value="C:cytoplasm"/>
    <property type="evidence" value="ECO:0007669"/>
    <property type="project" value="UniProtKB-SubCell"/>
</dbReference>
<dbReference type="Pfam" id="PF10294">
    <property type="entry name" value="Methyltransf_16"/>
    <property type="match status" value="1"/>
</dbReference>
<dbReference type="AlphaFoldDB" id="A0AAN8UXG7"/>
<dbReference type="GO" id="GO:0005634">
    <property type="term" value="C:nucleus"/>
    <property type="evidence" value="ECO:0007669"/>
    <property type="project" value="UniProtKB-SubCell"/>
</dbReference>
<gene>
    <name evidence="9" type="ORF">RJ641_010888</name>
</gene>
<dbReference type="InterPro" id="IPR029063">
    <property type="entry name" value="SAM-dependent_MTases_sf"/>
</dbReference>
<comment type="caution">
    <text evidence="9">The sequence shown here is derived from an EMBL/GenBank/DDBJ whole genome shotgun (WGS) entry which is preliminary data.</text>
</comment>
<protein>
    <recommendedName>
        <fullName evidence="4">Calmodulin-lysine N-methyltransferase</fullName>
        <ecNumber evidence="3">2.1.1.60</ecNumber>
    </recommendedName>
</protein>
<name>A0AAN8UXG7_9MAGN</name>
<evidence type="ECO:0000256" key="3">
    <source>
        <dbReference type="ARBA" id="ARBA00011914"/>
    </source>
</evidence>
<evidence type="ECO:0000256" key="7">
    <source>
        <dbReference type="ARBA" id="ARBA00022679"/>
    </source>
</evidence>
<dbReference type="CDD" id="cd02440">
    <property type="entry name" value="AdoMet_MTases"/>
    <property type="match status" value="1"/>
</dbReference>
<evidence type="ECO:0000313" key="10">
    <source>
        <dbReference type="Proteomes" id="UP001370490"/>
    </source>
</evidence>
<feature type="non-terminal residue" evidence="9">
    <location>
        <position position="1"/>
    </location>
</feature>
<keyword evidence="6 9" id="KW-0489">Methyltransferase</keyword>
<evidence type="ECO:0000256" key="4">
    <source>
        <dbReference type="ARBA" id="ARBA00020594"/>
    </source>
</evidence>
<accession>A0AAN8UXG7</accession>
<dbReference type="InterPro" id="IPR019410">
    <property type="entry name" value="Methyltransf_16"/>
</dbReference>
<keyword evidence="5" id="KW-0963">Cytoplasm</keyword>
<reference evidence="9 10" key="1">
    <citation type="submission" date="2023-12" db="EMBL/GenBank/DDBJ databases">
        <title>A high-quality genome assembly for Dillenia turbinata (Dilleniales).</title>
        <authorList>
            <person name="Chanderbali A."/>
        </authorList>
    </citation>
    <scope>NUCLEOTIDE SEQUENCE [LARGE SCALE GENOMIC DNA]</scope>
    <source>
        <strain evidence="9">LSX21</strain>
        <tissue evidence="9">Leaf</tissue>
    </source>
</reference>
<dbReference type="EC" id="2.1.1.60" evidence="3"/>
<keyword evidence="8" id="KW-0539">Nucleus</keyword>
<keyword evidence="7" id="KW-0808">Transferase</keyword>
<dbReference type="GO" id="GO:0018025">
    <property type="term" value="F:calmodulin-lysine N-methyltransferase activity"/>
    <property type="evidence" value="ECO:0007669"/>
    <property type="project" value="UniProtKB-EC"/>
</dbReference>
<dbReference type="PANTHER" id="PTHR13539">
    <property type="entry name" value="CALMODULIN-LYSINE N-METHYLTRANSFERASE"/>
    <property type="match status" value="1"/>
</dbReference>
<sequence length="325" mass="37219">KRHRIALAYHPIHEEVDDIGTSRVTDARRADMEKKKLKASSLRWEILRNKFLHQSSFSNDQSEMGIKKISRKTTAGFSLIPFRVIESNVSDCRRDACVCFTLPIESCPNLLLYQREDNDAELADFEICNRYNIDNTGRWPSEDVLAYYCLTHADTFRSKRVLELGSGYGLAGLVIAAAAEASEVTISDGNPRVVDYIQRSIDANLVAFGNTKVKSLILHWDQEEISRVCGITFFKEFHKSLVQTVKLLLKPASTSEALFFSPQRGDSLHKFLQHVKESGLNYAMTENYDAEVWKRHQELLIGNYSWTNYEKDHCYPLMVRVTLNI</sequence>
<evidence type="ECO:0000256" key="2">
    <source>
        <dbReference type="ARBA" id="ARBA00004496"/>
    </source>
</evidence>
<dbReference type="InterPro" id="IPR025800">
    <property type="entry name" value="CaM-Lys-N-MeTrfase"/>
</dbReference>
<evidence type="ECO:0000256" key="1">
    <source>
        <dbReference type="ARBA" id="ARBA00004123"/>
    </source>
</evidence>